<dbReference type="SUPFAM" id="SSF47473">
    <property type="entry name" value="EF-hand"/>
    <property type="match status" value="1"/>
</dbReference>
<protein>
    <submittedName>
        <fullName evidence="5">Protein phosphatase</fullName>
    </submittedName>
</protein>
<dbReference type="GO" id="GO:0046872">
    <property type="term" value="F:metal ion binding"/>
    <property type="evidence" value="ECO:0007669"/>
    <property type="project" value="UniProtKB-KW"/>
</dbReference>
<dbReference type="Proteomes" id="UP000015354">
    <property type="component" value="Unassembled WGS sequence"/>
</dbReference>
<dbReference type="GO" id="GO:0016787">
    <property type="term" value="F:hydrolase activity"/>
    <property type="evidence" value="ECO:0007669"/>
    <property type="project" value="InterPro"/>
</dbReference>
<comment type="caution">
    <text evidence="5">The sequence shown here is derived from an EMBL/GenBank/DDBJ whole genome shotgun (WGS) entry which is preliminary data.</text>
</comment>
<dbReference type="Pfam" id="PF00149">
    <property type="entry name" value="Metallophos"/>
    <property type="match status" value="1"/>
</dbReference>
<dbReference type="Gene3D" id="1.10.238.10">
    <property type="entry name" value="EF-hand"/>
    <property type="match status" value="1"/>
</dbReference>
<feature type="domain" description="Serine/threonine specific protein phosphatases" evidence="4">
    <location>
        <begin position="1"/>
        <end position="181"/>
    </location>
</feature>
<gene>
    <name evidence="5" type="ORF">STCU_06650</name>
</gene>
<proteinExistence type="predicted"/>
<dbReference type="InterPro" id="IPR051134">
    <property type="entry name" value="PPP_phosphatase"/>
</dbReference>
<evidence type="ECO:0000256" key="2">
    <source>
        <dbReference type="ARBA" id="ARBA00022723"/>
    </source>
</evidence>
<comment type="cofactor">
    <cofactor evidence="1">
        <name>Mn(2+)</name>
        <dbReference type="ChEBI" id="CHEBI:29035"/>
    </cofactor>
</comment>
<evidence type="ECO:0000313" key="6">
    <source>
        <dbReference type="Proteomes" id="UP000015354"/>
    </source>
</evidence>
<dbReference type="PANTHER" id="PTHR45668">
    <property type="entry name" value="SERINE/THREONINE-PROTEIN PHOSPHATASE 5-RELATED"/>
    <property type="match status" value="1"/>
</dbReference>
<reference evidence="5 6" key="1">
    <citation type="journal article" date="2013" name="PLoS ONE">
        <title>Predicting the Proteins of Angomonas deanei, Strigomonas culicis and Their Respective Endosymbionts Reveals New Aspects of the Trypanosomatidae Family.</title>
        <authorList>
            <person name="Motta M.C."/>
            <person name="Martins A.C."/>
            <person name="de Souza S.S."/>
            <person name="Catta-Preta C.M."/>
            <person name="Silva R."/>
            <person name="Klein C.C."/>
            <person name="de Almeida L.G."/>
            <person name="de Lima Cunha O."/>
            <person name="Ciapina L.P."/>
            <person name="Brocchi M."/>
            <person name="Colabardini A.C."/>
            <person name="de Araujo Lima B."/>
            <person name="Machado C.R."/>
            <person name="de Almeida Soares C.M."/>
            <person name="Probst C.M."/>
            <person name="de Menezes C.B."/>
            <person name="Thompson C.E."/>
            <person name="Bartholomeu D.C."/>
            <person name="Gradia D.F."/>
            <person name="Pavoni D.P."/>
            <person name="Grisard E.C."/>
            <person name="Fantinatti-Garboggini F."/>
            <person name="Marchini F.K."/>
            <person name="Rodrigues-Luiz G.F."/>
            <person name="Wagner G."/>
            <person name="Goldman G.H."/>
            <person name="Fietto J.L."/>
            <person name="Elias M.C."/>
            <person name="Goldman M.H."/>
            <person name="Sagot M.F."/>
            <person name="Pereira M."/>
            <person name="Stoco P.H."/>
            <person name="de Mendonca-Neto R.P."/>
            <person name="Teixeira S.M."/>
            <person name="Maciel T.E."/>
            <person name="de Oliveira Mendes T.A."/>
            <person name="Urmenyi T.P."/>
            <person name="de Souza W."/>
            <person name="Schenkman S."/>
            <person name="de Vasconcelos A.T."/>
        </authorList>
    </citation>
    <scope>NUCLEOTIDE SEQUENCE [LARGE SCALE GENOMIC DNA]</scope>
</reference>
<evidence type="ECO:0000256" key="3">
    <source>
        <dbReference type="ARBA" id="ARBA00023211"/>
    </source>
</evidence>
<accession>S9U9L7</accession>
<keyword evidence="6" id="KW-1185">Reference proteome</keyword>
<keyword evidence="3" id="KW-0464">Manganese</keyword>
<dbReference type="InterPro" id="IPR006186">
    <property type="entry name" value="Ser/Thr-sp_prot-phosphatase"/>
</dbReference>
<keyword evidence="2" id="KW-0479">Metal-binding</keyword>
<evidence type="ECO:0000313" key="5">
    <source>
        <dbReference type="EMBL" id="EPY25593.1"/>
    </source>
</evidence>
<dbReference type="PRINTS" id="PR00114">
    <property type="entry name" value="STPHPHTASE"/>
</dbReference>
<name>S9U9L7_9TRYP</name>
<evidence type="ECO:0000259" key="4">
    <source>
        <dbReference type="SMART" id="SM00156"/>
    </source>
</evidence>
<dbReference type="SUPFAM" id="SSF56300">
    <property type="entry name" value="Metallo-dependent phosphatases"/>
    <property type="match status" value="1"/>
</dbReference>
<dbReference type="InterPro" id="IPR004843">
    <property type="entry name" value="Calcineurin-like_PHP"/>
</dbReference>
<evidence type="ECO:0000256" key="1">
    <source>
        <dbReference type="ARBA" id="ARBA00001936"/>
    </source>
</evidence>
<dbReference type="SMART" id="SM00156">
    <property type="entry name" value="PP2Ac"/>
    <property type="match status" value="1"/>
</dbReference>
<dbReference type="EMBL" id="ATMH01006650">
    <property type="protein sequence ID" value="EPY25593.1"/>
    <property type="molecule type" value="Genomic_DNA"/>
</dbReference>
<dbReference type="AlphaFoldDB" id="S9U9L7"/>
<dbReference type="InterPro" id="IPR029052">
    <property type="entry name" value="Metallo-depent_PP-like"/>
</dbReference>
<dbReference type="InterPro" id="IPR011992">
    <property type="entry name" value="EF-hand-dom_pair"/>
</dbReference>
<organism evidence="5 6">
    <name type="scientific">Strigomonas culicis</name>
    <dbReference type="NCBI Taxonomy" id="28005"/>
    <lineage>
        <taxon>Eukaryota</taxon>
        <taxon>Discoba</taxon>
        <taxon>Euglenozoa</taxon>
        <taxon>Kinetoplastea</taxon>
        <taxon>Metakinetoplastina</taxon>
        <taxon>Trypanosomatida</taxon>
        <taxon>Trypanosomatidae</taxon>
        <taxon>Strigomonadinae</taxon>
        <taxon>Strigomonas</taxon>
    </lineage>
</organism>
<dbReference type="Gene3D" id="3.60.21.10">
    <property type="match status" value="1"/>
</dbReference>
<dbReference type="PANTHER" id="PTHR45668:SF13">
    <property type="entry name" value="SERINE_THREONINE-PROTEIN PHOSPHATASE"/>
    <property type="match status" value="1"/>
</dbReference>
<dbReference type="OrthoDB" id="445564at2759"/>
<sequence length="533" mass="61747">MNDEYGFDVEVSTKYDRNVFRLIQRCFCALPLATVLSNSVFVVHGGLPRRKGVTLHDMGRIQRFRQVPMPNYTQPEEDEIFQDMLWSDPVEDITGWRESQRGAGVEFGRDVTEEFLKNNDMTLVVRSHEECLSGYEEFHNKKLITVFSASNYDGPDSNFGATCIFIGDLTEPSYHTYQIFDDEYEDPQVVNLQDSFALATTATFGNLNNRSFSNFMSTGQRLLMRKRTKDDILRELRERIYQRRHRLMAYFCKLDRTNKGSVWMIEWVESMRNVLNLNLPWYFLRGYFVEVDSSSRIRYASFLGHFHNMLQSLWLEPWKQSVCSRLLQQQRANHRSQMVGAAFSKDVVTYNEFCSVLRAIDYTMSDTQIFQLFRFFDTDEKASICGPDFVKNLQLVANQRPDPLRWDADAMEQLQNIVIQGRTQLASLFKVSAKDKVLTEERFMAGMAQIGRGMRKQLSQQQKQAIFQFLKDHAPATGKDEISFDSFLVAVYVFDSRCIGDPRTSAYPDLGDYGLTPVLMKNGSFSSLSNMRS</sequence>